<dbReference type="InterPro" id="IPR029016">
    <property type="entry name" value="GAF-like_dom_sf"/>
</dbReference>
<dbReference type="Proteomes" id="UP000631421">
    <property type="component" value="Unassembled WGS sequence"/>
</dbReference>
<feature type="compositionally biased region" description="Low complexity" evidence="3">
    <location>
        <begin position="606"/>
        <end position="615"/>
    </location>
</feature>
<dbReference type="InterPro" id="IPR003018">
    <property type="entry name" value="GAF"/>
</dbReference>
<reference evidence="6" key="1">
    <citation type="journal article" date="2015" name="ISME J.">
        <title>Draft Genome Sequence of Streptomyces incarnatus NRRL8089, which Produces the Nucleoside Antibiotic Sinefungin.</title>
        <authorList>
            <person name="Oshima K."/>
            <person name="Hattori M."/>
            <person name="Shimizu H."/>
            <person name="Fukuda K."/>
            <person name="Nemoto M."/>
            <person name="Inagaki K."/>
            <person name="Tamura T."/>
        </authorList>
    </citation>
    <scope>NUCLEOTIDE SEQUENCE</scope>
    <source>
        <strain evidence="6">FACHB-1277</strain>
    </source>
</reference>
<feature type="coiled-coil region" evidence="2">
    <location>
        <begin position="270"/>
        <end position="297"/>
    </location>
</feature>
<reference evidence="6" key="2">
    <citation type="submission" date="2020-08" db="EMBL/GenBank/DDBJ databases">
        <authorList>
            <person name="Chen M."/>
            <person name="Teng W."/>
            <person name="Zhao L."/>
            <person name="Hu C."/>
            <person name="Zhou Y."/>
            <person name="Han B."/>
            <person name="Song L."/>
            <person name="Shu W."/>
        </authorList>
    </citation>
    <scope>NUCLEOTIDE SEQUENCE</scope>
    <source>
        <strain evidence="6">FACHB-1277</strain>
    </source>
</reference>
<dbReference type="Pfam" id="PF01627">
    <property type="entry name" value="Hpt"/>
    <property type="match status" value="1"/>
</dbReference>
<dbReference type="PROSITE" id="PS50894">
    <property type="entry name" value="HPT"/>
    <property type="match status" value="1"/>
</dbReference>
<dbReference type="Gene3D" id="3.30.450.40">
    <property type="match status" value="1"/>
</dbReference>
<keyword evidence="2" id="KW-0175">Coiled coil</keyword>
<comment type="caution">
    <text evidence="6">The sequence shown here is derived from an EMBL/GenBank/DDBJ whole genome shotgun (WGS) entry which is preliminary data.</text>
</comment>
<evidence type="ECO:0000313" key="7">
    <source>
        <dbReference type="Proteomes" id="UP000631421"/>
    </source>
</evidence>
<evidence type="ECO:0000259" key="5">
    <source>
        <dbReference type="PROSITE" id="PS50894"/>
    </source>
</evidence>
<dbReference type="Gene3D" id="1.20.120.160">
    <property type="entry name" value="HPT domain"/>
    <property type="match status" value="1"/>
</dbReference>
<evidence type="ECO:0000256" key="3">
    <source>
        <dbReference type="SAM" id="MobiDB-lite"/>
    </source>
</evidence>
<dbReference type="InterPro" id="IPR008207">
    <property type="entry name" value="Sig_transdc_His_kin_Hpt_dom"/>
</dbReference>
<evidence type="ECO:0000256" key="1">
    <source>
        <dbReference type="PROSITE-ProRule" id="PRU00110"/>
    </source>
</evidence>
<sequence length="745" mass="83168">MDATLLEQIRHLCRDRAAYERLKAILVQQERLHQLSWEDRCKNLLPNLVPDLLPNLVPAMGADSGIVTTRDLPQESEILATTGNIPISHTNEANTLLSNIIVREKSIAQLTDAIQRSPSLDLVLQIAVQVAQKLLQVDRVAIFRRHPDGRGEFITDAIATGVTSLADMPERQLSLARHLTESATIEHSDQTVDNIRSSSLSSHIVTVLEQIGISSYAANKIYAGQELWGTLVAFHGSFYHSWTESDRTSLSLVASQISVAIAITHLRQQSQTLSDDVRFLQHELDKLQATVSEIVEQQKLVKTLNEPVNEPVNESIDQLMEDLAEQQQAQLDRETIESLPEDSSKEFLEEPIQEYTETSVEVIHDDSIHAFEIEPATVLQVENIRTEDSSEVEAIAVEVIQSETVSENVHLVFNAKPELEESEHLPERSFQDIPQDIQEHISDWLGQEPLDLHQALDENNESEQPDAITTNKATNQDDIHESSLVNDQETINNALDATSNIVTEVITNYPANLSDGLESTSENTIEDSIQEISADIADENRIENNESNPESNLASNPENNIEDNIENIEDNIEMIEDIKISFPMSRSGLPPQFLVEQHDHSPENPPLAASANLPAKPDESSDDRDPAIEPQFIETILTIAGSGTKAREFLLDVIDDYLEEAPRLIQSIDRAIATNEQAKLLQLLNSLRSASEYVGALSVAYQCRQLESAIRANYVVLIYASLSQLAIESQRASEALRIERSRYNY</sequence>
<evidence type="ECO:0000256" key="2">
    <source>
        <dbReference type="SAM" id="Coils"/>
    </source>
</evidence>
<dbReference type="AlphaFoldDB" id="A0A926UUZ8"/>
<feature type="region of interest" description="Disordered" evidence="3">
    <location>
        <begin position="590"/>
        <end position="626"/>
    </location>
</feature>
<dbReference type="GO" id="GO:0000160">
    <property type="term" value="P:phosphorelay signal transduction system"/>
    <property type="evidence" value="ECO:0007669"/>
    <property type="project" value="InterPro"/>
</dbReference>
<keyword evidence="7" id="KW-1185">Reference proteome</keyword>
<dbReference type="InterPro" id="IPR016132">
    <property type="entry name" value="Phyto_chromo_attachment"/>
</dbReference>
<feature type="domain" description="HPt" evidence="5">
    <location>
        <begin position="646"/>
        <end position="745"/>
    </location>
</feature>
<dbReference type="PROSITE" id="PS50046">
    <property type="entry name" value="PHYTOCHROME_2"/>
    <property type="match status" value="1"/>
</dbReference>
<dbReference type="InterPro" id="IPR036641">
    <property type="entry name" value="HPT_dom_sf"/>
</dbReference>
<evidence type="ECO:0000259" key="4">
    <source>
        <dbReference type="PROSITE" id="PS50046"/>
    </source>
</evidence>
<name>A0A926UUZ8_9CYAN</name>
<dbReference type="SUPFAM" id="SSF47226">
    <property type="entry name" value="Histidine-containing phosphotransfer domain, HPT domain"/>
    <property type="match status" value="1"/>
</dbReference>
<feature type="compositionally biased region" description="Basic and acidic residues" evidence="3">
    <location>
        <begin position="616"/>
        <end position="626"/>
    </location>
</feature>
<organism evidence="6 7">
    <name type="scientific">Pseudanabaena cinerea FACHB-1277</name>
    <dbReference type="NCBI Taxonomy" id="2949581"/>
    <lineage>
        <taxon>Bacteria</taxon>
        <taxon>Bacillati</taxon>
        <taxon>Cyanobacteriota</taxon>
        <taxon>Cyanophyceae</taxon>
        <taxon>Pseudanabaenales</taxon>
        <taxon>Pseudanabaenaceae</taxon>
        <taxon>Pseudanabaena</taxon>
        <taxon>Pseudanabaena cinerea</taxon>
    </lineage>
</organism>
<comment type="caution">
    <text evidence="1">Lacks conserved residue(s) required for the propagation of feature annotation.</text>
</comment>
<dbReference type="Pfam" id="PF01590">
    <property type="entry name" value="GAF"/>
    <property type="match status" value="1"/>
</dbReference>
<feature type="domain" description="Phytochrome chromophore attachment site" evidence="4">
    <location>
        <begin position="119"/>
        <end position="256"/>
    </location>
</feature>
<dbReference type="SUPFAM" id="SSF55781">
    <property type="entry name" value="GAF domain-like"/>
    <property type="match status" value="1"/>
</dbReference>
<dbReference type="EMBL" id="JACJPY010000027">
    <property type="protein sequence ID" value="MBD2150477.1"/>
    <property type="molecule type" value="Genomic_DNA"/>
</dbReference>
<dbReference type="SMART" id="SM00065">
    <property type="entry name" value="GAF"/>
    <property type="match status" value="1"/>
</dbReference>
<dbReference type="RefSeq" id="WP_190350843.1">
    <property type="nucleotide sequence ID" value="NZ_JACJPY010000027.1"/>
</dbReference>
<proteinExistence type="predicted"/>
<gene>
    <name evidence="6" type="ORF">H6F44_10145</name>
</gene>
<accession>A0A926UUZ8</accession>
<evidence type="ECO:0000313" key="6">
    <source>
        <dbReference type="EMBL" id="MBD2150477.1"/>
    </source>
</evidence>
<protein>
    <submittedName>
        <fullName evidence="6">GAF domain-containing protein</fullName>
    </submittedName>
</protein>